<dbReference type="InterPro" id="IPR003524">
    <property type="entry name" value="PNAcMuramoyl-5peptid_Trfase"/>
</dbReference>
<keyword evidence="6 8" id="KW-0472">Membrane</keyword>
<keyword evidence="3" id="KW-0808">Transferase</keyword>
<dbReference type="PROSITE" id="PS01347">
    <property type="entry name" value="MRAY_1"/>
    <property type="match status" value="1"/>
</dbReference>
<evidence type="ECO:0008006" key="11">
    <source>
        <dbReference type="Google" id="ProtNLM"/>
    </source>
</evidence>
<evidence type="ECO:0000256" key="4">
    <source>
        <dbReference type="ARBA" id="ARBA00022692"/>
    </source>
</evidence>
<dbReference type="Proteomes" id="UP001605036">
    <property type="component" value="Unassembled WGS sequence"/>
</dbReference>
<evidence type="ECO:0000256" key="6">
    <source>
        <dbReference type="ARBA" id="ARBA00023136"/>
    </source>
</evidence>
<dbReference type="CDD" id="cd06852">
    <property type="entry name" value="GT_MraY"/>
    <property type="match status" value="1"/>
</dbReference>
<evidence type="ECO:0000313" key="9">
    <source>
        <dbReference type="EMBL" id="KAL2649276.1"/>
    </source>
</evidence>
<evidence type="ECO:0000256" key="1">
    <source>
        <dbReference type="ARBA" id="ARBA00004141"/>
    </source>
</evidence>
<keyword evidence="4 8" id="KW-0812">Transmembrane</keyword>
<evidence type="ECO:0000256" key="2">
    <source>
        <dbReference type="ARBA" id="ARBA00005583"/>
    </source>
</evidence>
<comment type="similarity">
    <text evidence="2">Belongs to the glycosyltransferase 4 family. MraY subfamily.</text>
</comment>
<dbReference type="GO" id="GO:0016020">
    <property type="term" value="C:membrane"/>
    <property type="evidence" value="ECO:0007669"/>
    <property type="project" value="UniProtKB-SubCell"/>
</dbReference>
<evidence type="ECO:0000256" key="8">
    <source>
        <dbReference type="SAM" id="Phobius"/>
    </source>
</evidence>
<dbReference type="Pfam" id="PF10555">
    <property type="entry name" value="MraY_sig1"/>
    <property type="match status" value="1"/>
</dbReference>
<feature type="transmembrane region" description="Helical" evidence="8">
    <location>
        <begin position="319"/>
        <end position="337"/>
    </location>
</feature>
<dbReference type="PROSITE" id="PS01348">
    <property type="entry name" value="MRAY_2"/>
    <property type="match status" value="1"/>
</dbReference>
<feature type="region of interest" description="Disordered" evidence="7">
    <location>
        <begin position="610"/>
        <end position="629"/>
    </location>
</feature>
<feature type="transmembrane region" description="Helical" evidence="8">
    <location>
        <begin position="292"/>
        <end position="312"/>
    </location>
</feature>
<feature type="transmembrane region" description="Helical" evidence="8">
    <location>
        <begin position="248"/>
        <end position="272"/>
    </location>
</feature>
<dbReference type="NCBIfam" id="TIGR00445">
    <property type="entry name" value="mraY"/>
    <property type="match status" value="1"/>
</dbReference>
<reference evidence="9 10" key="1">
    <citation type="submission" date="2024-09" db="EMBL/GenBank/DDBJ databases">
        <title>Chromosome-scale assembly of Riccia fluitans.</title>
        <authorList>
            <person name="Paukszto L."/>
            <person name="Sawicki J."/>
            <person name="Karawczyk K."/>
            <person name="Piernik-Szablinska J."/>
            <person name="Szczecinska M."/>
            <person name="Mazdziarz M."/>
        </authorList>
    </citation>
    <scope>NUCLEOTIDE SEQUENCE [LARGE SCALE GENOMIC DNA]</scope>
    <source>
        <strain evidence="9">Rf_01</strain>
        <tissue evidence="9">Aerial parts of the thallus</tissue>
    </source>
</reference>
<proteinExistence type="inferred from homology"/>
<protein>
    <recommendedName>
        <fullName evidence="11">Phospho-N-acetylmuramoyl-pentapeptide-transferase</fullName>
    </recommendedName>
</protein>
<dbReference type="HAMAP" id="MF_00038">
    <property type="entry name" value="MraY"/>
    <property type="match status" value="1"/>
</dbReference>
<dbReference type="GO" id="GO:0016780">
    <property type="term" value="F:phosphotransferase activity, for other substituted phosphate groups"/>
    <property type="evidence" value="ECO:0007669"/>
    <property type="project" value="UniProtKB-ARBA"/>
</dbReference>
<evidence type="ECO:0000256" key="3">
    <source>
        <dbReference type="ARBA" id="ARBA00022679"/>
    </source>
</evidence>
<evidence type="ECO:0000256" key="7">
    <source>
        <dbReference type="SAM" id="MobiDB-lite"/>
    </source>
</evidence>
<evidence type="ECO:0000313" key="10">
    <source>
        <dbReference type="Proteomes" id="UP001605036"/>
    </source>
</evidence>
<dbReference type="PANTHER" id="PTHR22926:SF5">
    <property type="entry name" value="PHOSPHO-N-ACETYLMURAMOYL-PENTAPEPTIDE-TRANSFERASE HOMOLOG"/>
    <property type="match status" value="1"/>
</dbReference>
<dbReference type="EMBL" id="JBHFFA010000001">
    <property type="protein sequence ID" value="KAL2649276.1"/>
    <property type="molecule type" value="Genomic_DNA"/>
</dbReference>
<dbReference type="InterPro" id="IPR018480">
    <property type="entry name" value="PNAcMuramoyl-5peptid_Trfase_CS"/>
</dbReference>
<gene>
    <name evidence="9" type="ORF">R1flu_017404</name>
</gene>
<feature type="transmembrane region" description="Helical" evidence="8">
    <location>
        <begin position="400"/>
        <end position="418"/>
    </location>
</feature>
<dbReference type="PANTHER" id="PTHR22926">
    <property type="entry name" value="PHOSPHO-N-ACETYLMURAMOYL-PENTAPEPTIDE-TRANSFERASE"/>
    <property type="match status" value="1"/>
</dbReference>
<dbReference type="Pfam" id="PF00953">
    <property type="entry name" value="Glycos_transf_4"/>
    <property type="match status" value="1"/>
</dbReference>
<dbReference type="AlphaFoldDB" id="A0ABD1ZCV6"/>
<feature type="transmembrane region" description="Helical" evidence="8">
    <location>
        <begin position="216"/>
        <end position="236"/>
    </location>
</feature>
<keyword evidence="5 8" id="KW-1133">Transmembrane helix</keyword>
<accession>A0ABD1ZCV6</accession>
<dbReference type="InterPro" id="IPR000715">
    <property type="entry name" value="Glycosyl_transferase_4"/>
</dbReference>
<organism evidence="9 10">
    <name type="scientific">Riccia fluitans</name>
    <dbReference type="NCBI Taxonomy" id="41844"/>
    <lineage>
        <taxon>Eukaryota</taxon>
        <taxon>Viridiplantae</taxon>
        <taxon>Streptophyta</taxon>
        <taxon>Embryophyta</taxon>
        <taxon>Marchantiophyta</taxon>
        <taxon>Marchantiopsida</taxon>
        <taxon>Marchantiidae</taxon>
        <taxon>Marchantiales</taxon>
        <taxon>Ricciaceae</taxon>
        <taxon>Riccia</taxon>
    </lineage>
</organism>
<keyword evidence="10" id="KW-1185">Reference proteome</keyword>
<evidence type="ECO:0000256" key="5">
    <source>
        <dbReference type="ARBA" id="ARBA00022989"/>
    </source>
</evidence>
<feature type="transmembrane region" description="Helical" evidence="8">
    <location>
        <begin position="357"/>
        <end position="379"/>
    </location>
</feature>
<feature type="transmembrane region" description="Helical" evidence="8">
    <location>
        <begin position="472"/>
        <end position="491"/>
    </location>
</feature>
<comment type="caution">
    <text evidence="9">The sequence shown here is derived from an EMBL/GenBank/DDBJ whole genome shotgun (WGS) entry which is preliminary data.</text>
</comment>
<name>A0ABD1ZCV6_9MARC</name>
<comment type="subcellular location">
    <subcellularLocation>
        <location evidence="1">Membrane</location>
        <topology evidence="1">Multi-pass membrane protein</topology>
    </subcellularLocation>
</comment>
<sequence length="629" mass="67914">MFACAILGASAFSRLCSRQWRGFLWAPSADHGPGLQVQNIPLKACSAVGMRNFWQLIPSGSQSGVDYKWNTVKIRYIPRMDFSMEPRENTPFRFSGGTAVLDSRPGSNRANALTCTIVPRKNYSTGARRLRRRSSAPSLVVANKAFDSDMSTEDSENFPSDPKAKEICEVEETVGNTELTSTPLLVDETAAKSSLRSGDPYSDSEKEKTEARFGELITAGYFALAFGSLLLVDCYLPRITQGTRAPYFLTKPFLVSAATSAICGYICVPLLRTIEAAQIFREEGPAAHLVKSGTPTMGGLFFIPAGLAVAAIFNRNAAFEVRGAIVLTLVYGGIGLLDDGLALMRKHNYGLPGRMKFVLQVVAGIVFFLWLKAANISSASITKSIVPMPAPIGHLHLGKWYMALTAFCCAAMSNGVNLTDGVDGLAGGTAAAAFIGMAVAVYPSCAALGRFGSSMAGACFGFLIHNRYKAKVFMGDTGSLALGGSLAAMAACTGMFFPLFIASGVFVIETLSVVGQVFYFKLTKRLYGQGRRLLRMAPFHHHLEFLGFSERRIAALAYALGTECLPRSWTQEAPISRLAFTSSDHGIATSSFSRHSIKLSGMEEVADKIGEEDIPKRRAQTEKRKLVEA</sequence>
<feature type="transmembrane region" description="Helical" evidence="8">
    <location>
        <begin position="430"/>
        <end position="451"/>
    </location>
</feature>
<feature type="transmembrane region" description="Helical" evidence="8">
    <location>
        <begin position="497"/>
        <end position="522"/>
    </location>
</feature>